<organism evidence="1">
    <name type="scientific">Anguilla anguilla</name>
    <name type="common">European freshwater eel</name>
    <name type="synonym">Muraena anguilla</name>
    <dbReference type="NCBI Taxonomy" id="7936"/>
    <lineage>
        <taxon>Eukaryota</taxon>
        <taxon>Metazoa</taxon>
        <taxon>Chordata</taxon>
        <taxon>Craniata</taxon>
        <taxon>Vertebrata</taxon>
        <taxon>Euteleostomi</taxon>
        <taxon>Actinopterygii</taxon>
        <taxon>Neopterygii</taxon>
        <taxon>Teleostei</taxon>
        <taxon>Anguilliformes</taxon>
        <taxon>Anguillidae</taxon>
        <taxon>Anguilla</taxon>
    </lineage>
</organism>
<evidence type="ECO:0000313" key="1">
    <source>
        <dbReference type="EMBL" id="JAH72498.1"/>
    </source>
</evidence>
<reference evidence="1" key="2">
    <citation type="journal article" date="2015" name="Fish Shellfish Immunol.">
        <title>Early steps in the European eel (Anguilla anguilla)-Vibrio vulnificus interaction in the gills: Role of the RtxA13 toxin.</title>
        <authorList>
            <person name="Callol A."/>
            <person name="Pajuelo D."/>
            <person name="Ebbesson L."/>
            <person name="Teles M."/>
            <person name="MacKenzie S."/>
            <person name="Amaro C."/>
        </authorList>
    </citation>
    <scope>NUCLEOTIDE SEQUENCE</scope>
</reference>
<sequence length="17" mass="1949">MKQPLPNLFTNDLTTLC</sequence>
<protein>
    <submittedName>
        <fullName evidence="1">Uncharacterized protein</fullName>
    </submittedName>
</protein>
<dbReference type="AlphaFoldDB" id="A0A0E9V5G9"/>
<accession>A0A0E9V5G9</accession>
<reference evidence="1" key="1">
    <citation type="submission" date="2014-11" db="EMBL/GenBank/DDBJ databases">
        <authorList>
            <person name="Amaro Gonzalez C."/>
        </authorList>
    </citation>
    <scope>NUCLEOTIDE SEQUENCE</scope>
</reference>
<name>A0A0E9V5G9_ANGAN</name>
<proteinExistence type="predicted"/>
<dbReference type="EMBL" id="GBXM01036079">
    <property type="protein sequence ID" value="JAH72498.1"/>
    <property type="molecule type" value="Transcribed_RNA"/>
</dbReference>